<dbReference type="InterPro" id="IPR004518">
    <property type="entry name" value="MazG-like_dom"/>
</dbReference>
<dbReference type="Proteomes" id="UP000183686">
    <property type="component" value="Unassembled WGS sequence"/>
</dbReference>
<dbReference type="AlphaFoldDB" id="A0A1J5TR42"/>
<evidence type="ECO:0000313" key="2">
    <source>
        <dbReference type="EMBL" id="OIR22643.1"/>
    </source>
</evidence>
<sequence length="116" mass="13316">MNQTFTQMLEKVKEFHNKHDFASKENNGHDMSYRILLTIEELGELAECFTKGKSKKEKAEELADILILIFGHSIAMDVDLEEAFNEKMKIIMKRPAIKGDLGIRVTDYKKINSANP</sequence>
<organism evidence="2 3">
    <name type="scientific">Marine Group III euryarchaeote CG-Epi5</name>
    <dbReference type="NCBI Taxonomy" id="1888999"/>
    <lineage>
        <taxon>Archaea</taxon>
        <taxon>Methanobacteriati</taxon>
        <taxon>Thermoplasmatota</taxon>
        <taxon>Thermoplasmata</taxon>
        <taxon>Candidatus Thermoprofundales</taxon>
    </lineage>
</organism>
<comment type="caution">
    <text evidence="2">The sequence shown here is derived from an EMBL/GenBank/DDBJ whole genome shotgun (WGS) entry which is preliminary data.</text>
</comment>
<accession>A0A1J5TR42</accession>
<dbReference type="Pfam" id="PF03819">
    <property type="entry name" value="MazG"/>
    <property type="match status" value="1"/>
</dbReference>
<feature type="domain" description="NTP pyrophosphohydrolase MazG-like" evidence="1">
    <location>
        <begin position="37"/>
        <end position="91"/>
    </location>
</feature>
<dbReference type="CDD" id="cd11530">
    <property type="entry name" value="NTP-PPase_DR2231_like"/>
    <property type="match status" value="1"/>
</dbReference>
<proteinExistence type="predicted"/>
<evidence type="ECO:0000259" key="1">
    <source>
        <dbReference type="Pfam" id="PF03819"/>
    </source>
</evidence>
<protein>
    <recommendedName>
        <fullName evidence="1">NTP pyrophosphohydrolase MazG-like domain-containing protein</fullName>
    </recommendedName>
</protein>
<dbReference type="Gene3D" id="1.10.287.1080">
    <property type="entry name" value="MazG-like"/>
    <property type="match status" value="1"/>
</dbReference>
<gene>
    <name evidence="2" type="ORF">BEU02_00090</name>
</gene>
<name>A0A1J5TR42_9ARCH</name>
<dbReference type="SUPFAM" id="SSF101386">
    <property type="entry name" value="all-alpha NTP pyrophosphatases"/>
    <property type="match status" value="1"/>
</dbReference>
<reference evidence="2 3" key="1">
    <citation type="submission" date="2016-08" db="EMBL/GenBank/DDBJ databases">
        <title>New Insights into Marine Group III Euryarchaeota, from dark to light.</title>
        <authorList>
            <person name="Haro-Moreno J.M."/>
            <person name="Rodriguez-Valera F."/>
            <person name="Lopez-Garcia P."/>
            <person name="Moreira D."/>
            <person name="Martin-Cuadrado A.B."/>
        </authorList>
    </citation>
    <scope>NUCLEOTIDE SEQUENCE [LARGE SCALE GENOMIC DNA]</scope>
    <source>
        <strain evidence="2">CG-Epi5</strain>
    </source>
</reference>
<dbReference type="InterPro" id="IPR033653">
    <property type="entry name" value="NTP-PPase_DR2231-like"/>
</dbReference>
<evidence type="ECO:0000313" key="3">
    <source>
        <dbReference type="Proteomes" id="UP000183686"/>
    </source>
</evidence>
<dbReference type="EMBL" id="MIYW01000001">
    <property type="protein sequence ID" value="OIR22643.1"/>
    <property type="molecule type" value="Genomic_DNA"/>
</dbReference>